<comment type="caution">
    <text evidence="6">The sequence shown here is derived from an EMBL/GenBank/DDBJ whole genome shotgun (WGS) entry which is preliminary data.</text>
</comment>
<keyword evidence="3" id="KW-0964">Secreted</keyword>
<dbReference type="AlphaFoldDB" id="A0A9W6TWG0"/>
<protein>
    <submittedName>
        <fullName evidence="6">Unnamed protein product</fullName>
    </submittedName>
</protein>
<gene>
    <name evidence="6" type="ORF">Pfra01_000264100</name>
</gene>
<proteinExistence type="predicted"/>
<evidence type="ECO:0000256" key="1">
    <source>
        <dbReference type="ARBA" id="ARBA00004340"/>
    </source>
</evidence>
<feature type="domain" description="Crinkler effector protein N-terminal" evidence="5">
    <location>
        <begin position="8"/>
        <end position="97"/>
    </location>
</feature>
<dbReference type="Pfam" id="PF20147">
    <property type="entry name" value="Crinkler"/>
    <property type="match status" value="1"/>
</dbReference>
<evidence type="ECO:0000313" key="7">
    <source>
        <dbReference type="Proteomes" id="UP001165121"/>
    </source>
</evidence>
<evidence type="ECO:0000256" key="4">
    <source>
        <dbReference type="SAM" id="MobiDB-lite"/>
    </source>
</evidence>
<evidence type="ECO:0000256" key="2">
    <source>
        <dbReference type="ARBA" id="ARBA00004613"/>
    </source>
</evidence>
<accession>A0A9W6TWG0</accession>
<dbReference type="InterPro" id="IPR045379">
    <property type="entry name" value="Crinkler_N"/>
</dbReference>
<reference evidence="6" key="1">
    <citation type="submission" date="2023-04" db="EMBL/GenBank/DDBJ databases">
        <title>Phytophthora fragariaefolia NBRC 109709.</title>
        <authorList>
            <person name="Ichikawa N."/>
            <person name="Sato H."/>
            <person name="Tonouchi N."/>
        </authorList>
    </citation>
    <scope>NUCLEOTIDE SEQUENCE</scope>
    <source>
        <strain evidence="6">NBRC 109709</strain>
    </source>
</reference>
<dbReference type="OrthoDB" id="126569at2759"/>
<feature type="region of interest" description="Disordered" evidence="4">
    <location>
        <begin position="97"/>
        <end position="133"/>
    </location>
</feature>
<dbReference type="GO" id="GO:0043657">
    <property type="term" value="C:host cell"/>
    <property type="evidence" value="ECO:0007669"/>
    <property type="project" value="UniProtKB-SubCell"/>
</dbReference>
<dbReference type="Proteomes" id="UP001165121">
    <property type="component" value="Unassembled WGS sequence"/>
</dbReference>
<evidence type="ECO:0000259" key="5">
    <source>
        <dbReference type="Pfam" id="PF20147"/>
    </source>
</evidence>
<dbReference type="EMBL" id="BSXT01000213">
    <property type="protein sequence ID" value="GMF20956.1"/>
    <property type="molecule type" value="Genomic_DNA"/>
</dbReference>
<organism evidence="6 7">
    <name type="scientific">Phytophthora fragariaefolia</name>
    <dbReference type="NCBI Taxonomy" id="1490495"/>
    <lineage>
        <taxon>Eukaryota</taxon>
        <taxon>Sar</taxon>
        <taxon>Stramenopiles</taxon>
        <taxon>Oomycota</taxon>
        <taxon>Peronosporomycetes</taxon>
        <taxon>Peronosporales</taxon>
        <taxon>Peronosporaceae</taxon>
        <taxon>Phytophthora</taxon>
    </lineage>
</organism>
<evidence type="ECO:0000256" key="3">
    <source>
        <dbReference type="ARBA" id="ARBA00022525"/>
    </source>
</evidence>
<sequence length="133" mass="13947">MAAEEVMCCVLVSGTVGLFSVKIGGDENITALKNAIKNGSDRLITAPAPTLQLFLAKTEDGAWVSSSSEDITKLMKGEKTALIEALTKEDQELRAGSLIAERRAGKKPHAPPTAVGSVRAGGGSEQASNRRRP</sequence>
<evidence type="ECO:0000313" key="6">
    <source>
        <dbReference type="EMBL" id="GMF20956.1"/>
    </source>
</evidence>
<comment type="subcellular location">
    <subcellularLocation>
        <location evidence="1">Host cell</location>
    </subcellularLocation>
    <subcellularLocation>
        <location evidence="2">Secreted</location>
    </subcellularLocation>
</comment>
<keyword evidence="7" id="KW-1185">Reference proteome</keyword>
<name>A0A9W6TWG0_9STRA</name>
<dbReference type="GO" id="GO:0005576">
    <property type="term" value="C:extracellular region"/>
    <property type="evidence" value="ECO:0007669"/>
    <property type="project" value="UniProtKB-SubCell"/>
</dbReference>